<organism evidence="7 10">
    <name type="scientific">Marinomonas gallaica</name>
    <dbReference type="NCBI Taxonomy" id="1806667"/>
    <lineage>
        <taxon>Bacteria</taxon>
        <taxon>Pseudomonadati</taxon>
        <taxon>Pseudomonadota</taxon>
        <taxon>Gammaproteobacteria</taxon>
        <taxon>Oceanospirillales</taxon>
        <taxon>Oceanospirillaceae</taxon>
        <taxon>Marinomonas</taxon>
    </lineage>
</organism>
<evidence type="ECO:0000256" key="5">
    <source>
        <dbReference type="SAM" id="Phobius"/>
    </source>
</evidence>
<dbReference type="GO" id="GO:0016874">
    <property type="term" value="F:ligase activity"/>
    <property type="evidence" value="ECO:0007669"/>
    <property type="project" value="UniProtKB-KW"/>
</dbReference>
<evidence type="ECO:0000256" key="1">
    <source>
        <dbReference type="ARBA" id="ARBA00004141"/>
    </source>
</evidence>
<dbReference type="Proteomes" id="UP000092871">
    <property type="component" value="Unassembled WGS sequence"/>
</dbReference>
<feature type="transmembrane region" description="Helical" evidence="5">
    <location>
        <begin position="210"/>
        <end position="228"/>
    </location>
</feature>
<feature type="transmembrane region" description="Helical" evidence="5">
    <location>
        <begin position="117"/>
        <end position="134"/>
    </location>
</feature>
<keyword evidence="7" id="KW-0436">Ligase</keyword>
<keyword evidence="9" id="KW-1185">Reference proteome</keyword>
<name>A0A1C3JML0_9GAMM</name>
<dbReference type="AlphaFoldDB" id="A0A1C3JML0"/>
<feature type="transmembrane region" description="Helical" evidence="5">
    <location>
        <begin position="37"/>
        <end position="54"/>
    </location>
</feature>
<evidence type="ECO:0000313" key="9">
    <source>
        <dbReference type="Proteomes" id="UP000092840"/>
    </source>
</evidence>
<reference evidence="7 10" key="2">
    <citation type="submission" date="2016-06" db="EMBL/GenBank/DDBJ databases">
        <authorList>
            <person name="Kjaerup R.B."/>
            <person name="Dalgaard T.S."/>
            <person name="Juul-Madsen H.R."/>
        </authorList>
    </citation>
    <scope>NUCLEOTIDE SEQUENCE [LARGE SCALE GENOMIC DNA]</scope>
    <source>
        <strain evidence="7 10">CECT 5115</strain>
    </source>
</reference>
<accession>A0A1C3JML0</accession>
<evidence type="ECO:0000313" key="8">
    <source>
        <dbReference type="EMBL" id="SBT21501.1"/>
    </source>
</evidence>
<proteinExistence type="predicted"/>
<feature type="transmembrane region" description="Helical" evidence="5">
    <location>
        <begin position="12"/>
        <end position="31"/>
    </location>
</feature>
<evidence type="ECO:0000256" key="4">
    <source>
        <dbReference type="ARBA" id="ARBA00023136"/>
    </source>
</evidence>
<keyword evidence="3 5" id="KW-1133">Transmembrane helix</keyword>
<dbReference type="EMBL" id="FLRA01000002">
    <property type="protein sequence ID" value="SBT16453.1"/>
    <property type="molecule type" value="Genomic_DNA"/>
</dbReference>
<dbReference type="GO" id="GO:0016020">
    <property type="term" value="C:membrane"/>
    <property type="evidence" value="ECO:0007669"/>
    <property type="project" value="UniProtKB-SubCell"/>
</dbReference>
<protein>
    <submittedName>
        <fullName evidence="7">O-Antigen ligase</fullName>
    </submittedName>
</protein>
<feature type="transmembrane region" description="Helical" evidence="5">
    <location>
        <begin position="376"/>
        <end position="394"/>
    </location>
</feature>
<keyword evidence="2 5" id="KW-0812">Transmembrane</keyword>
<comment type="subcellular location">
    <subcellularLocation>
        <location evidence="1">Membrane</location>
        <topology evidence="1">Multi-pass membrane protein</topology>
    </subcellularLocation>
</comment>
<gene>
    <name evidence="7" type="ORF">MGA5115_00534</name>
    <name evidence="8" type="ORF">MGA5116_02095</name>
</gene>
<dbReference type="EMBL" id="FLRB01000012">
    <property type="protein sequence ID" value="SBT21501.1"/>
    <property type="molecule type" value="Genomic_DNA"/>
</dbReference>
<dbReference type="OrthoDB" id="8576060at2"/>
<reference evidence="8 9" key="1">
    <citation type="submission" date="2016-06" db="EMBL/GenBank/DDBJ databases">
        <authorList>
            <person name="Rodrigo-Torres L."/>
            <person name="Arahal D.R."/>
        </authorList>
    </citation>
    <scope>NUCLEOTIDE SEQUENCE [LARGE SCALE GENOMIC DNA]</scope>
    <source>
        <strain evidence="8 9">CECT 5116</strain>
    </source>
</reference>
<dbReference type="InterPro" id="IPR051533">
    <property type="entry name" value="WaaL-like"/>
</dbReference>
<feature type="transmembrane region" description="Helical" evidence="5">
    <location>
        <begin position="341"/>
        <end position="364"/>
    </location>
</feature>
<feature type="domain" description="O-antigen ligase-related" evidence="6">
    <location>
        <begin position="192"/>
        <end position="357"/>
    </location>
</feature>
<feature type="transmembrane region" description="Helical" evidence="5">
    <location>
        <begin position="93"/>
        <end position="110"/>
    </location>
</feature>
<dbReference type="Pfam" id="PF04932">
    <property type="entry name" value="Wzy_C"/>
    <property type="match status" value="1"/>
</dbReference>
<evidence type="ECO:0000313" key="7">
    <source>
        <dbReference type="EMBL" id="SBT16453.1"/>
    </source>
</evidence>
<dbReference type="PANTHER" id="PTHR37422">
    <property type="entry name" value="TEICHURONIC ACID BIOSYNTHESIS PROTEIN TUAE"/>
    <property type="match status" value="1"/>
</dbReference>
<evidence type="ECO:0000256" key="2">
    <source>
        <dbReference type="ARBA" id="ARBA00022692"/>
    </source>
</evidence>
<evidence type="ECO:0000313" key="10">
    <source>
        <dbReference type="Proteomes" id="UP000092871"/>
    </source>
</evidence>
<feature type="transmembrane region" description="Helical" evidence="5">
    <location>
        <begin position="61"/>
        <end position="81"/>
    </location>
</feature>
<keyword evidence="4 5" id="KW-0472">Membrane</keyword>
<dbReference type="Proteomes" id="UP000092840">
    <property type="component" value="Unassembled WGS sequence"/>
</dbReference>
<evidence type="ECO:0000259" key="6">
    <source>
        <dbReference type="Pfam" id="PF04932"/>
    </source>
</evidence>
<dbReference type="PANTHER" id="PTHR37422:SF13">
    <property type="entry name" value="LIPOPOLYSACCHARIDE BIOSYNTHESIS PROTEIN PA4999-RELATED"/>
    <property type="match status" value="1"/>
</dbReference>
<dbReference type="InterPro" id="IPR007016">
    <property type="entry name" value="O-antigen_ligase-rel_domated"/>
</dbReference>
<feature type="transmembrane region" description="Helical" evidence="5">
    <location>
        <begin position="187"/>
        <end position="204"/>
    </location>
</feature>
<sequence length="435" mass="50063">MERLEPRLQPSVLNNAGIILCTLFVMGNIHFNAISHIVELLIVLVGFWCIYRYGKGMPLTFLLSLFGISILIPLVSWYFAYQAEPEWVKDAPQLEKLARLFIFLPLAWFLKERANYVFYFWGLSALMILLSPWLSGTGWHEIQLIWQGERIDYNLRNAQHTALLFGIVFIGLIAFLPRIYRLNKMYLIPWLLAVILCIITLVGAQTRTSWLALLATTFCCLLYLAFFLKSSKIRLQRRWVFTTIAALILISIPLKQTLGPIVEARLSSEDQVISQLAHFDFNDIPYTSIGTRINTWKAAFEHIAERPLTGWGGQGQEIAIDRSEWLPAWIKSHFGHMHNNYIALLLQYGLMGIIFYFALFGWVFIKILKAVNNNQLPLDIGVFSVAIFSFWSIMGITESYLFFWTGVICIQTIFAGLIALLWHKQTLNIEERGVL</sequence>
<feature type="transmembrane region" description="Helical" evidence="5">
    <location>
        <begin position="240"/>
        <end position="258"/>
    </location>
</feature>
<feature type="transmembrane region" description="Helical" evidence="5">
    <location>
        <begin position="162"/>
        <end position="180"/>
    </location>
</feature>
<feature type="transmembrane region" description="Helical" evidence="5">
    <location>
        <begin position="400"/>
        <end position="422"/>
    </location>
</feature>
<evidence type="ECO:0000256" key="3">
    <source>
        <dbReference type="ARBA" id="ARBA00022989"/>
    </source>
</evidence>